<protein>
    <submittedName>
        <fullName evidence="3">Uncharacterized protein</fullName>
    </submittedName>
</protein>
<accession>A0A6A5Y2E1</accession>
<proteinExistence type="predicted"/>
<feature type="signal peptide" evidence="2">
    <location>
        <begin position="1"/>
        <end position="19"/>
    </location>
</feature>
<feature type="chain" id="PRO_5025556856" evidence="2">
    <location>
        <begin position="20"/>
        <end position="229"/>
    </location>
</feature>
<evidence type="ECO:0000256" key="2">
    <source>
        <dbReference type="SAM" id="SignalP"/>
    </source>
</evidence>
<dbReference type="GeneID" id="54283100"/>
<dbReference type="Proteomes" id="UP000799778">
    <property type="component" value="Unassembled WGS sequence"/>
</dbReference>
<gene>
    <name evidence="3" type="ORF">BU24DRAFT_405502</name>
</gene>
<evidence type="ECO:0000313" key="4">
    <source>
        <dbReference type="Proteomes" id="UP000799778"/>
    </source>
</evidence>
<organism evidence="3 4">
    <name type="scientific">Aaosphaeria arxii CBS 175.79</name>
    <dbReference type="NCBI Taxonomy" id="1450172"/>
    <lineage>
        <taxon>Eukaryota</taxon>
        <taxon>Fungi</taxon>
        <taxon>Dikarya</taxon>
        <taxon>Ascomycota</taxon>
        <taxon>Pezizomycotina</taxon>
        <taxon>Dothideomycetes</taxon>
        <taxon>Pleosporomycetidae</taxon>
        <taxon>Pleosporales</taxon>
        <taxon>Pleosporales incertae sedis</taxon>
        <taxon>Aaosphaeria</taxon>
    </lineage>
</organism>
<evidence type="ECO:0000256" key="1">
    <source>
        <dbReference type="SAM" id="MobiDB-lite"/>
    </source>
</evidence>
<evidence type="ECO:0000313" key="3">
    <source>
        <dbReference type="EMBL" id="KAF2018744.1"/>
    </source>
</evidence>
<sequence>MLMIMIMIVLGGSVNNADSVSCPAILPAGSVLIDNIPYEQSAPSHSAHTFPAVRAEQAVAPAYRSLVLPRMLLFPSPNSVCVGGAGNFGGSSRRPTLLGNRGIKINQLLGVPHPRKHRLVVRLPASMHRYDTGFWALMNFPARRNLPRVPSSLRDRRRGKRASGQSTVPYQSKFPGVIRVEKFLHRNAYLYGVLGEYTIQEASTAVQSTAAQPSRLAELTAGMPCPPLR</sequence>
<dbReference type="AlphaFoldDB" id="A0A6A5Y2E1"/>
<dbReference type="EMBL" id="ML978067">
    <property type="protein sequence ID" value="KAF2018744.1"/>
    <property type="molecule type" value="Genomic_DNA"/>
</dbReference>
<reference evidence="3" key="1">
    <citation type="journal article" date="2020" name="Stud. Mycol.">
        <title>101 Dothideomycetes genomes: a test case for predicting lifestyles and emergence of pathogens.</title>
        <authorList>
            <person name="Haridas S."/>
            <person name="Albert R."/>
            <person name="Binder M."/>
            <person name="Bloem J."/>
            <person name="Labutti K."/>
            <person name="Salamov A."/>
            <person name="Andreopoulos B."/>
            <person name="Baker S."/>
            <person name="Barry K."/>
            <person name="Bills G."/>
            <person name="Bluhm B."/>
            <person name="Cannon C."/>
            <person name="Castanera R."/>
            <person name="Culley D."/>
            <person name="Daum C."/>
            <person name="Ezra D."/>
            <person name="Gonzalez J."/>
            <person name="Henrissat B."/>
            <person name="Kuo A."/>
            <person name="Liang C."/>
            <person name="Lipzen A."/>
            <person name="Lutzoni F."/>
            <person name="Magnuson J."/>
            <person name="Mondo S."/>
            <person name="Nolan M."/>
            <person name="Ohm R."/>
            <person name="Pangilinan J."/>
            <person name="Park H.-J."/>
            <person name="Ramirez L."/>
            <person name="Alfaro M."/>
            <person name="Sun H."/>
            <person name="Tritt A."/>
            <person name="Yoshinaga Y."/>
            <person name="Zwiers L.-H."/>
            <person name="Turgeon B."/>
            <person name="Goodwin S."/>
            <person name="Spatafora J."/>
            <person name="Crous P."/>
            <person name="Grigoriev I."/>
        </authorList>
    </citation>
    <scope>NUCLEOTIDE SEQUENCE</scope>
    <source>
        <strain evidence="3">CBS 175.79</strain>
    </source>
</reference>
<keyword evidence="4" id="KW-1185">Reference proteome</keyword>
<keyword evidence="2" id="KW-0732">Signal</keyword>
<feature type="region of interest" description="Disordered" evidence="1">
    <location>
        <begin position="148"/>
        <end position="168"/>
    </location>
</feature>
<name>A0A6A5Y2E1_9PLEO</name>
<dbReference type="RefSeq" id="XP_033387083.1">
    <property type="nucleotide sequence ID" value="XM_033525703.1"/>
</dbReference>